<sequence length="571" mass="66136">MASLKEEYLKKAEDLSISNEINQDQKNLIKEIINKFDDNDKNLQNVYQFLIKRVKLGFTFDVAPSVDSSQVALLVKNEKLSFQNKFNENQNNLIIGENYDALKNLISIERERERERESFSSNFDVIYIDPPYNTESSKTDGNNLSEKDNVASSKFIYRDKFSRTGWLNMLNERLIMARQLLKEDGVIFVSIDDSEQAYLKVLMDEIFGEENFVANLVWIKKRGPGGNTSFNYSIVKNTEYILVYAKNINNKIFNYIKHDAEKLNKLGYKFKDKHFEQRGYYKLTDLHHPSSTGSFQYIPSLDYEIKAPDGSLFKLYSNIIKPRSACYTWGYEAYKKGEELGFIECVKNTEGYWVAKRKQYQFVKFNPKTHKIEKIEAGQPFENIIDNIYSQEGGADIINILGDKNAFDFPKPQNLIKYLINMASDNKNARVLDFYAGSGTTGHAVLELNRKDGGNRTFTLVTNNENSIGTNVCYERLYRINKGMGSKGETNFEWIKNNNPFQSNLNVFDIKYFNTSLFNIEEGNKKIKEAYLKELDDFQLNSTNLKTLDILRELTALKPVEKLDGEKYETK</sequence>
<keyword evidence="2" id="KW-0489">Methyltransferase</keyword>
<dbReference type="GO" id="GO:0008170">
    <property type="term" value="F:N-methyltransferase activity"/>
    <property type="evidence" value="ECO:0007669"/>
    <property type="project" value="InterPro"/>
</dbReference>
<evidence type="ECO:0000256" key="2">
    <source>
        <dbReference type="ARBA" id="ARBA00022603"/>
    </source>
</evidence>
<evidence type="ECO:0000313" key="6">
    <source>
        <dbReference type="EMBL" id="MDI3349510.1"/>
    </source>
</evidence>
<dbReference type="PIRSF" id="PIRSF015855">
    <property type="entry name" value="TypeIII_Mtase_mKpnI"/>
    <property type="match status" value="1"/>
</dbReference>
<accession>A0AA43TZL6</accession>
<dbReference type="Gene3D" id="3.40.50.150">
    <property type="entry name" value="Vaccinia Virus protein VP39"/>
    <property type="match status" value="1"/>
</dbReference>
<dbReference type="Proteomes" id="UP001162175">
    <property type="component" value="Unassembled WGS sequence"/>
</dbReference>
<gene>
    <name evidence="6" type="ORF">DCBHLPFO_00145</name>
</gene>
<dbReference type="SUPFAM" id="SSF53335">
    <property type="entry name" value="S-adenosyl-L-methionine-dependent methyltransferases"/>
    <property type="match status" value="1"/>
</dbReference>
<evidence type="ECO:0000313" key="7">
    <source>
        <dbReference type="Proteomes" id="UP001162175"/>
    </source>
</evidence>
<dbReference type="RefSeq" id="WP_282459075.1">
    <property type="nucleotide sequence ID" value="NZ_JAPFAR010000042.1"/>
</dbReference>
<dbReference type="InterPro" id="IPR029063">
    <property type="entry name" value="SAM-dependent_MTases_sf"/>
</dbReference>
<keyword evidence="3" id="KW-0808">Transferase</keyword>
<dbReference type="GO" id="GO:0003677">
    <property type="term" value="F:DNA binding"/>
    <property type="evidence" value="ECO:0007669"/>
    <property type="project" value="InterPro"/>
</dbReference>
<dbReference type="InterPro" id="IPR002052">
    <property type="entry name" value="DNA_methylase_N6_adenine_CS"/>
</dbReference>
<reference evidence="6" key="1">
    <citation type="submission" date="2022-11" db="EMBL/GenBank/DDBJ databases">
        <title>Draft genome of Mycoplasma arginini isolated from fly.</title>
        <authorList>
            <person name="Severgnini M."/>
            <person name="Gioia G."/>
            <person name="Cremonesi P."/>
            <person name="Moroni P."/>
            <person name="Addis M.F."/>
            <person name="Castiglioni B."/>
        </authorList>
    </citation>
    <scope>NUCLEOTIDE SEQUENCE</scope>
    <source>
        <strain evidence="6">QMP CG1-1632</strain>
    </source>
</reference>
<keyword evidence="4" id="KW-0949">S-adenosyl-L-methionine</keyword>
<evidence type="ECO:0000256" key="1">
    <source>
        <dbReference type="ARBA" id="ARBA00006594"/>
    </source>
</evidence>
<organism evidence="6 7">
    <name type="scientific">Mycoplasmopsis arginini</name>
    <name type="common">Mycoplasma arginini</name>
    <dbReference type="NCBI Taxonomy" id="2094"/>
    <lineage>
        <taxon>Bacteria</taxon>
        <taxon>Bacillati</taxon>
        <taxon>Mycoplasmatota</taxon>
        <taxon>Mycoplasmoidales</taxon>
        <taxon>Metamycoplasmataceae</taxon>
        <taxon>Mycoplasmopsis</taxon>
    </lineage>
</organism>
<evidence type="ECO:0000256" key="4">
    <source>
        <dbReference type="ARBA" id="ARBA00022691"/>
    </source>
</evidence>
<dbReference type="PRINTS" id="PR00506">
    <property type="entry name" value="D21N6MTFRASE"/>
</dbReference>
<dbReference type="GO" id="GO:0032259">
    <property type="term" value="P:methylation"/>
    <property type="evidence" value="ECO:0007669"/>
    <property type="project" value="UniProtKB-KW"/>
</dbReference>
<comment type="caution">
    <text evidence="6">The sequence shown here is derived from an EMBL/GenBank/DDBJ whole genome shotgun (WGS) entry which is preliminary data.</text>
</comment>
<proteinExistence type="inferred from homology"/>
<dbReference type="Pfam" id="PF01555">
    <property type="entry name" value="N6_N4_Mtase"/>
    <property type="match status" value="1"/>
</dbReference>
<dbReference type="InterPro" id="IPR002295">
    <property type="entry name" value="N4/N6-MTase_EcoPI_Mod-like"/>
</dbReference>
<protein>
    <recommendedName>
        <fullName evidence="5">DNA methylase N-4/N-6 domain-containing protein</fullName>
    </recommendedName>
</protein>
<dbReference type="EMBL" id="JAPFAR010000042">
    <property type="protein sequence ID" value="MDI3349510.1"/>
    <property type="molecule type" value="Genomic_DNA"/>
</dbReference>
<feature type="domain" description="DNA methylase N-4/N-6" evidence="5">
    <location>
        <begin position="124"/>
        <end position="471"/>
    </location>
</feature>
<name>A0AA43TZL6_MYCAR</name>
<dbReference type="AlphaFoldDB" id="A0AA43TZL6"/>
<dbReference type="InterPro" id="IPR002941">
    <property type="entry name" value="DNA_methylase_N4/N6"/>
</dbReference>
<comment type="similarity">
    <text evidence="1">Belongs to the N(4)/N(6)-methyltransferase family.</text>
</comment>
<evidence type="ECO:0000256" key="3">
    <source>
        <dbReference type="ARBA" id="ARBA00022679"/>
    </source>
</evidence>
<evidence type="ECO:0000259" key="5">
    <source>
        <dbReference type="Pfam" id="PF01555"/>
    </source>
</evidence>
<dbReference type="PROSITE" id="PS00092">
    <property type="entry name" value="N6_MTASE"/>
    <property type="match status" value="1"/>
</dbReference>